<dbReference type="AlphaFoldDB" id="A0A927F8W2"/>
<keyword evidence="4" id="KW-1185">Reference proteome</keyword>
<dbReference type="RefSeq" id="WP_191617005.1">
    <property type="nucleotide sequence ID" value="NZ_JACYFG010000022.1"/>
</dbReference>
<feature type="compositionally biased region" description="Basic and acidic residues" evidence="2">
    <location>
        <begin position="38"/>
        <end position="47"/>
    </location>
</feature>
<dbReference type="InterPro" id="IPR013762">
    <property type="entry name" value="Integrase-like_cat_sf"/>
</dbReference>
<comment type="caution">
    <text evidence="3">The sequence shown here is derived from an EMBL/GenBank/DDBJ whole genome shotgun (WGS) entry which is preliminary data.</text>
</comment>
<sequence length="433" mass="49887">MKKPSVYPDKQSGRFICDFHVLVDGVIKQRRLKFKTRAKAEEEQKKQEAKRKRAARKGKGTLTAAQHEIAVWLFHEIDNLDWEGVTVREIMKHFRSTYNPAGSLLFSAAIEDFKKYKEGSGLKKSSMAAITPRLEKLKESLGNRRVRNLGSGDLLRYVRDQPEGMRYKIYVLLRELLDYESNPGRKSPILRRKILDEFEFESKKGMIFKQARTAAPTILHVDEVGMALRRLVDFRVREGTAGEWLGIFILGTYCGLRPHEIQALGRMQRGQPGPKESKELPQEYKSLGDEAVWVKHIQLSKGIIVCDGQVGTKTAERRNVTIRPNVLEWLKYIKEKNLPLCVSDRRYARDAKYYRIAVMDEERQKDKKWNDVFRHTFATFLWNLEGITESEYTSQLGHSMKVAKDNYLGDIHDTEDSVGFFSLTPSAVLGISN</sequence>
<keyword evidence="1" id="KW-0233">DNA recombination</keyword>
<evidence type="ECO:0008006" key="5">
    <source>
        <dbReference type="Google" id="ProtNLM"/>
    </source>
</evidence>
<dbReference type="Gene3D" id="1.10.443.10">
    <property type="entry name" value="Intergrase catalytic core"/>
    <property type="match status" value="1"/>
</dbReference>
<accession>A0A927F8W2</accession>
<name>A0A927F8W2_9BACT</name>
<feature type="compositionally biased region" description="Basic residues" evidence="2">
    <location>
        <begin position="48"/>
        <end position="59"/>
    </location>
</feature>
<evidence type="ECO:0000313" key="3">
    <source>
        <dbReference type="EMBL" id="MBD5779876.1"/>
    </source>
</evidence>
<evidence type="ECO:0000313" key="4">
    <source>
        <dbReference type="Proteomes" id="UP000622317"/>
    </source>
</evidence>
<feature type="region of interest" description="Disordered" evidence="2">
    <location>
        <begin position="37"/>
        <end position="61"/>
    </location>
</feature>
<evidence type="ECO:0000256" key="2">
    <source>
        <dbReference type="SAM" id="MobiDB-lite"/>
    </source>
</evidence>
<dbReference type="GO" id="GO:0003677">
    <property type="term" value="F:DNA binding"/>
    <property type="evidence" value="ECO:0007669"/>
    <property type="project" value="InterPro"/>
</dbReference>
<dbReference type="EMBL" id="JACYFG010000022">
    <property type="protein sequence ID" value="MBD5779876.1"/>
    <property type="molecule type" value="Genomic_DNA"/>
</dbReference>
<proteinExistence type="predicted"/>
<dbReference type="SUPFAM" id="SSF56349">
    <property type="entry name" value="DNA breaking-rejoining enzymes"/>
    <property type="match status" value="1"/>
</dbReference>
<dbReference type="InterPro" id="IPR011010">
    <property type="entry name" value="DNA_brk_join_enz"/>
</dbReference>
<reference evidence="3" key="1">
    <citation type="submission" date="2020-09" db="EMBL/GenBank/DDBJ databases">
        <title>Pelagicoccus enzymogenes sp. nov. with an EPS production, isolated from marine sediment.</title>
        <authorList>
            <person name="Feng X."/>
        </authorList>
    </citation>
    <scope>NUCLEOTIDE SEQUENCE</scope>
    <source>
        <strain evidence="3">NFK12</strain>
    </source>
</reference>
<evidence type="ECO:0000256" key="1">
    <source>
        <dbReference type="ARBA" id="ARBA00023172"/>
    </source>
</evidence>
<organism evidence="3 4">
    <name type="scientific">Pelagicoccus enzymogenes</name>
    <dbReference type="NCBI Taxonomy" id="2773457"/>
    <lineage>
        <taxon>Bacteria</taxon>
        <taxon>Pseudomonadati</taxon>
        <taxon>Verrucomicrobiota</taxon>
        <taxon>Opitutia</taxon>
        <taxon>Puniceicoccales</taxon>
        <taxon>Pelagicoccaceae</taxon>
        <taxon>Pelagicoccus</taxon>
    </lineage>
</organism>
<dbReference type="GO" id="GO:0006310">
    <property type="term" value="P:DNA recombination"/>
    <property type="evidence" value="ECO:0007669"/>
    <property type="project" value="UniProtKB-KW"/>
</dbReference>
<protein>
    <recommendedName>
        <fullName evidence="5">Tyr recombinase domain-containing protein</fullName>
    </recommendedName>
</protein>
<dbReference type="Proteomes" id="UP000622317">
    <property type="component" value="Unassembled WGS sequence"/>
</dbReference>
<dbReference type="GO" id="GO:0015074">
    <property type="term" value="P:DNA integration"/>
    <property type="evidence" value="ECO:0007669"/>
    <property type="project" value="InterPro"/>
</dbReference>
<gene>
    <name evidence="3" type="ORF">IEN85_10285</name>
</gene>